<keyword evidence="3" id="KW-1185">Reference proteome</keyword>
<reference evidence="2 3" key="1">
    <citation type="submission" date="2023-01" db="EMBL/GenBank/DDBJ databases">
        <title>Analysis of 21 Apiospora genomes using comparative genomics revels a genus with tremendous synthesis potential of carbohydrate active enzymes and secondary metabolites.</title>
        <authorList>
            <person name="Sorensen T."/>
        </authorList>
    </citation>
    <scope>NUCLEOTIDE SEQUENCE [LARGE SCALE GENOMIC DNA]</scope>
    <source>
        <strain evidence="2 3">CBS 20057</strain>
    </source>
</reference>
<feature type="chain" id="PRO_5045240610" description="Secreted protein" evidence="1">
    <location>
        <begin position="29"/>
        <end position="205"/>
    </location>
</feature>
<evidence type="ECO:0000256" key="1">
    <source>
        <dbReference type="SAM" id="SignalP"/>
    </source>
</evidence>
<name>A0ABR1RV66_9PEZI</name>
<proteinExistence type="predicted"/>
<dbReference type="PANTHER" id="PTHR35605">
    <property type="entry name" value="ECP2 EFFECTOR PROTEIN DOMAIN-CONTAINING PROTEIN-RELATED"/>
    <property type="match status" value="1"/>
</dbReference>
<organism evidence="2 3">
    <name type="scientific">Apiospora marii</name>
    <dbReference type="NCBI Taxonomy" id="335849"/>
    <lineage>
        <taxon>Eukaryota</taxon>
        <taxon>Fungi</taxon>
        <taxon>Dikarya</taxon>
        <taxon>Ascomycota</taxon>
        <taxon>Pezizomycotina</taxon>
        <taxon>Sordariomycetes</taxon>
        <taxon>Xylariomycetidae</taxon>
        <taxon>Amphisphaeriales</taxon>
        <taxon>Apiosporaceae</taxon>
        <taxon>Apiospora</taxon>
    </lineage>
</organism>
<dbReference type="PANTHER" id="PTHR35605:SF1">
    <property type="entry name" value="ECP2 EFFECTOR PROTEIN DOMAIN-CONTAINING PROTEIN-RELATED"/>
    <property type="match status" value="1"/>
</dbReference>
<protein>
    <recommendedName>
        <fullName evidence="4">Secreted protein</fullName>
    </recommendedName>
</protein>
<dbReference type="EMBL" id="JAQQWI010000010">
    <property type="protein sequence ID" value="KAK8018424.1"/>
    <property type="molecule type" value="Genomic_DNA"/>
</dbReference>
<evidence type="ECO:0000313" key="2">
    <source>
        <dbReference type="EMBL" id="KAK8018424.1"/>
    </source>
</evidence>
<comment type="caution">
    <text evidence="2">The sequence shown here is derived from an EMBL/GenBank/DDBJ whole genome shotgun (WGS) entry which is preliminary data.</text>
</comment>
<sequence length="205" mass="22283">MFTKTVNLALIWVLLCGVLAALLVDAAALPSSPSGHSDLVKTGNGQGESRGILFKLAIEEGGPIMEFNGTLQVKEPPTSVEKQIQAIKPDFKFTPVHKPYTASPKQLDENIDYLRGLGDALCGDHGGSDGKNCGQIACQWNGAIKWCNMGAEYYQTKCSDFADYADDILHGCKHAWTTAADYIHGQEEDKTYDHDFLVVVEASKC</sequence>
<gene>
    <name evidence="2" type="ORF">PG991_007614</name>
</gene>
<dbReference type="Proteomes" id="UP001396898">
    <property type="component" value="Unassembled WGS sequence"/>
</dbReference>
<accession>A0ABR1RV66</accession>
<feature type="signal peptide" evidence="1">
    <location>
        <begin position="1"/>
        <end position="28"/>
    </location>
</feature>
<keyword evidence="1" id="KW-0732">Signal</keyword>
<evidence type="ECO:0008006" key="4">
    <source>
        <dbReference type="Google" id="ProtNLM"/>
    </source>
</evidence>
<evidence type="ECO:0000313" key="3">
    <source>
        <dbReference type="Proteomes" id="UP001396898"/>
    </source>
</evidence>